<dbReference type="GO" id="GO:0003677">
    <property type="term" value="F:DNA binding"/>
    <property type="evidence" value="ECO:0007669"/>
    <property type="project" value="InterPro"/>
</dbReference>
<dbReference type="AlphaFoldDB" id="A0A7L6N6T1"/>
<evidence type="ECO:0000313" key="3">
    <source>
        <dbReference type="Proteomes" id="UP000512167"/>
    </source>
</evidence>
<evidence type="ECO:0000313" key="2">
    <source>
        <dbReference type="EMBL" id="QLY40957.1"/>
    </source>
</evidence>
<dbReference type="NCBIfam" id="TIGR01764">
    <property type="entry name" value="excise"/>
    <property type="match status" value="1"/>
</dbReference>
<gene>
    <name evidence="2" type="ORF">HF295_02745</name>
</gene>
<evidence type="ECO:0000259" key="1">
    <source>
        <dbReference type="Pfam" id="PF12728"/>
    </source>
</evidence>
<reference evidence="2 3" key="1">
    <citation type="submission" date="2020-04" db="EMBL/GenBank/DDBJ databases">
        <authorList>
            <person name="Zheng R.K."/>
            <person name="Sun C.M."/>
        </authorList>
    </citation>
    <scope>NUCLEOTIDE SEQUENCE [LARGE SCALE GENOMIC DNA]</scope>
    <source>
        <strain evidence="3">zrk29</strain>
    </source>
</reference>
<dbReference type="SUPFAM" id="SSF46955">
    <property type="entry name" value="Putative DNA-binding domain"/>
    <property type="match status" value="1"/>
</dbReference>
<dbReference type="InterPro" id="IPR041657">
    <property type="entry name" value="HTH_17"/>
</dbReference>
<proteinExistence type="predicted"/>
<dbReference type="KEGG" id="tbk:HF295_02745"/>
<dbReference type="Gene3D" id="1.10.1660.10">
    <property type="match status" value="1"/>
</dbReference>
<sequence length="67" mass="7931">MKGNNNLQGYRLKEVADFLQLSQRTVYQYVKAGKLKGYKLPSGWRFREKDIEEFITLHKARAFKHGK</sequence>
<dbReference type="Proteomes" id="UP000512167">
    <property type="component" value="Chromosome"/>
</dbReference>
<accession>A0A7L6N6T1</accession>
<feature type="domain" description="Helix-turn-helix" evidence="1">
    <location>
        <begin position="10"/>
        <end position="55"/>
    </location>
</feature>
<keyword evidence="3" id="KW-1185">Reference proteome</keyword>
<dbReference type="Pfam" id="PF12728">
    <property type="entry name" value="HTH_17"/>
    <property type="match status" value="1"/>
</dbReference>
<dbReference type="InterPro" id="IPR009061">
    <property type="entry name" value="DNA-bd_dom_put_sf"/>
</dbReference>
<organism evidence="2 3">
    <name type="scientific">Hujiaoplasma nucleasis</name>
    <dbReference type="NCBI Taxonomy" id="2725268"/>
    <lineage>
        <taxon>Bacteria</taxon>
        <taxon>Bacillati</taxon>
        <taxon>Mycoplasmatota</taxon>
        <taxon>Mollicutes</taxon>
        <taxon>Candidatus Izemoplasmatales</taxon>
        <taxon>Hujiaoplasmataceae</taxon>
        <taxon>Hujiaoplasma</taxon>
    </lineage>
</organism>
<name>A0A7L6N6T1_9MOLU</name>
<dbReference type="InterPro" id="IPR010093">
    <property type="entry name" value="SinI_DNA-bd"/>
</dbReference>
<protein>
    <submittedName>
        <fullName evidence="2">Helix-turn-helix domain-containing protein</fullName>
    </submittedName>
</protein>
<dbReference type="EMBL" id="CP051151">
    <property type="protein sequence ID" value="QLY40957.1"/>
    <property type="molecule type" value="Genomic_DNA"/>
</dbReference>